<name>A0A2T7ND62_POMCA</name>
<feature type="transmembrane region" description="Helical" evidence="2">
    <location>
        <begin position="201"/>
        <end position="219"/>
    </location>
</feature>
<evidence type="ECO:0008006" key="5">
    <source>
        <dbReference type="Google" id="ProtNLM"/>
    </source>
</evidence>
<dbReference type="Pfam" id="PF07690">
    <property type="entry name" value="MFS_1"/>
    <property type="match status" value="1"/>
</dbReference>
<gene>
    <name evidence="3" type="ORF">C0Q70_21682</name>
</gene>
<dbReference type="Proteomes" id="UP000245119">
    <property type="component" value="Linkage Group LG14"/>
</dbReference>
<feature type="transmembrane region" description="Helical" evidence="2">
    <location>
        <begin position="40"/>
        <end position="59"/>
    </location>
</feature>
<dbReference type="OrthoDB" id="6082669at2759"/>
<dbReference type="AlphaFoldDB" id="A0A2T7ND62"/>
<evidence type="ECO:0000256" key="2">
    <source>
        <dbReference type="SAM" id="Phobius"/>
    </source>
</evidence>
<keyword evidence="2" id="KW-0472">Membrane</keyword>
<feature type="compositionally biased region" description="Basic and acidic residues" evidence="1">
    <location>
        <begin position="251"/>
        <end position="262"/>
    </location>
</feature>
<evidence type="ECO:0000313" key="3">
    <source>
        <dbReference type="EMBL" id="PVD19120.1"/>
    </source>
</evidence>
<dbReference type="PANTHER" id="PTHR11360">
    <property type="entry name" value="MONOCARBOXYLATE TRANSPORTER"/>
    <property type="match status" value="1"/>
</dbReference>
<feature type="transmembrane region" description="Helical" evidence="2">
    <location>
        <begin position="111"/>
        <end position="130"/>
    </location>
</feature>
<dbReference type="GO" id="GO:0022857">
    <property type="term" value="F:transmembrane transporter activity"/>
    <property type="evidence" value="ECO:0007669"/>
    <property type="project" value="InterPro"/>
</dbReference>
<protein>
    <recommendedName>
        <fullName evidence="5">Major facilitator superfamily (MFS) profile domain-containing protein</fullName>
    </recommendedName>
</protein>
<dbReference type="InterPro" id="IPR050327">
    <property type="entry name" value="Proton-linked_MCT"/>
</dbReference>
<feature type="compositionally biased region" description="Basic and acidic residues" evidence="1">
    <location>
        <begin position="233"/>
        <end position="242"/>
    </location>
</feature>
<keyword evidence="2" id="KW-0812">Transmembrane</keyword>
<evidence type="ECO:0000256" key="1">
    <source>
        <dbReference type="SAM" id="MobiDB-lite"/>
    </source>
</evidence>
<keyword evidence="4" id="KW-1185">Reference proteome</keyword>
<dbReference type="InterPro" id="IPR011701">
    <property type="entry name" value="MFS"/>
</dbReference>
<feature type="transmembrane region" description="Helical" evidence="2">
    <location>
        <begin position="136"/>
        <end position="160"/>
    </location>
</feature>
<proteinExistence type="predicted"/>
<dbReference type="InterPro" id="IPR036259">
    <property type="entry name" value="MFS_trans_sf"/>
</dbReference>
<dbReference type="SUPFAM" id="SSF103473">
    <property type="entry name" value="MFS general substrate transporter"/>
    <property type="match status" value="1"/>
</dbReference>
<feature type="region of interest" description="Disordered" evidence="1">
    <location>
        <begin position="233"/>
        <end position="269"/>
    </location>
</feature>
<evidence type="ECO:0000313" key="4">
    <source>
        <dbReference type="Proteomes" id="UP000245119"/>
    </source>
</evidence>
<reference evidence="3 4" key="1">
    <citation type="submission" date="2018-04" db="EMBL/GenBank/DDBJ databases">
        <title>The genome of golden apple snail Pomacea canaliculata provides insight into stress tolerance and invasive adaptation.</title>
        <authorList>
            <person name="Liu C."/>
            <person name="Liu B."/>
            <person name="Ren Y."/>
            <person name="Zhang Y."/>
            <person name="Wang H."/>
            <person name="Li S."/>
            <person name="Jiang F."/>
            <person name="Yin L."/>
            <person name="Zhang G."/>
            <person name="Qian W."/>
            <person name="Fan W."/>
        </authorList>
    </citation>
    <scope>NUCLEOTIDE SEQUENCE [LARGE SCALE GENOMIC DNA]</scope>
    <source>
        <strain evidence="3">SZHN2017</strain>
        <tissue evidence="3">Muscle</tissue>
    </source>
</reference>
<dbReference type="EMBL" id="PZQS01000014">
    <property type="protein sequence ID" value="PVD19120.1"/>
    <property type="molecule type" value="Genomic_DNA"/>
</dbReference>
<sequence>MAPGEDRSTCRPTGGQSLNVPDQKKHREGQRNLTRDVDCGWAWVVLASVFCLLALMLGFQRSRGLVFVEIEDKYKVSASFTSLIGSAHSIAFGISVIFVMTFVLEMMSVRQTVLIGVALLTSGVGVSFVVTSYPALIFTLGVMIGAGVSFASGPCFVLLGQYFDRRLTLATAVVNSGVSVGALVMPYLLRLLLDQYSLPGGLLVMSAVLANMFVCACLLRPFPASHRDSHSTCHLSGGKDDVASDPLPENTPEHRFHTERELSSTPGTQCLGELSPLIVSHESRAVDATGPIGSSRFPVFSNSVFSPSMPSTQHGEAKPISENISKQENLPDIHTSNFYKAETKSDSDQEHALPDQLTAAIIACDTLSPLKVSSDVKVHRGDNANAPRHDNESSLRFSDGNNRRTGVWLSAARRRLAQTFDISVFRSLAFWVLVLHQWFGVTAGLLQPVYLPPLAMEKGFSEGEATFMVMVTGGCDIFSRILPGVIANFKLLQPHEMVIASQVILGILLQVTGALIAPCLVLCARPS</sequence>
<feature type="region of interest" description="Disordered" evidence="1">
    <location>
        <begin position="1"/>
        <end position="29"/>
    </location>
</feature>
<feature type="transmembrane region" description="Helical" evidence="2">
    <location>
        <begin position="423"/>
        <end position="446"/>
    </location>
</feature>
<feature type="compositionally biased region" description="Polar residues" evidence="1">
    <location>
        <begin position="10"/>
        <end position="20"/>
    </location>
</feature>
<feature type="transmembrane region" description="Helical" evidence="2">
    <location>
        <begin position="167"/>
        <end position="189"/>
    </location>
</feature>
<comment type="caution">
    <text evidence="3">The sequence shown here is derived from an EMBL/GenBank/DDBJ whole genome shotgun (WGS) entry which is preliminary data.</text>
</comment>
<dbReference type="Gene3D" id="1.20.1250.20">
    <property type="entry name" value="MFS general substrate transporter like domains"/>
    <property type="match status" value="1"/>
</dbReference>
<accession>A0A2T7ND62</accession>
<keyword evidence="2" id="KW-1133">Transmembrane helix</keyword>
<dbReference type="PANTHER" id="PTHR11360:SF284">
    <property type="entry name" value="EG:103B4.3 PROTEIN-RELATED"/>
    <property type="match status" value="1"/>
</dbReference>
<feature type="transmembrane region" description="Helical" evidence="2">
    <location>
        <begin position="499"/>
        <end position="524"/>
    </location>
</feature>
<organism evidence="3 4">
    <name type="scientific">Pomacea canaliculata</name>
    <name type="common">Golden apple snail</name>
    <dbReference type="NCBI Taxonomy" id="400727"/>
    <lineage>
        <taxon>Eukaryota</taxon>
        <taxon>Metazoa</taxon>
        <taxon>Spiralia</taxon>
        <taxon>Lophotrochozoa</taxon>
        <taxon>Mollusca</taxon>
        <taxon>Gastropoda</taxon>
        <taxon>Caenogastropoda</taxon>
        <taxon>Architaenioglossa</taxon>
        <taxon>Ampullarioidea</taxon>
        <taxon>Ampullariidae</taxon>
        <taxon>Pomacea</taxon>
    </lineage>
</organism>
<feature type="transmembrane region" description="Helical" evidence="2">
    <location>
        <begin position="79"/>
        <end position="104"/>
    </location>
</feature>